<feature type="compositionally biased region" description="Basic residues" evidence="7">
    <location>
        <begin position="17"/>
        <end position="36"/>
    </location>
</feature>
<dbReference type="EMBL" id="JAGKQH010000012">
    <property type="protein sequence ID" value="KAG6585764.1"/>
    <property type="molecule type" value="Genomic_DNA"/>
</dbReference>
<evidence type="ECO:0000259" key="8">
    <source>
        <dbReference type="PROSITE" id="PS51519"/>
    </source>
</evidence>
<dbReference type="PROSITE" id="PS51519">
    <property type="entry name" value="RWP_RK"/>
    <property type="match status" value="1"/>
</dbReference>
<protein>
    <submittedName>
        <fullName evidence="9">Protein NLP6</fullName>
    </submittedName>
</protein>
<evidence type="ECO:0000256" key="1">
    <source>
        <dbReference type="ARBA" id="ARBA00004049"/>
    </source>
</evidence>
<comment type="caution">
    <text evidence="9">The sequence shown here is derived from an EMBL/GenBank/DDBJ whole genome shotgun (WGS) entry which is preliminary data.</text>
</comment>
<feature type="region of interest" description="Disordered" evidence="7">
    <location>
        <begin position="273"/>
        <end position="316"/>
    </location>
</feature>
<organism evidence="9 10">
    <name type="scientific">Cucurbita argyrosperma subsp. sororia</name>
    <dbReference type="NCBI Taxonomy" id="37648"/>
    <lineage>
        <taxon>Eukaryota</taxon>
        <taxon>Viridiplantae</taxon>
        <taxon>Streptophyta</taxon>
        <taxon>Embryophyta</taxon>
        <taxon>Tracheophyta</taxon>
        <taxon>Spermatophyta</taxon>
        <taxon>Magnoliopsida</taxon>
        <taxon>eudicotyledons</taxon>
        <taxon>Gunneridae</taxon>
        <taxon>Pentapetalae</taxon>
        <taxon>rosids</taxon>
        <taxon>fabids</taxon>
        <taxon>Cucurbitales</taxon>
        <taxon>Cucurbitaceae</taxon>
        <taxon>Cucurbiteae</taxon>
        <taxon>Cucurbita</taxon>
    </lineage>
</organism>
<evidence type="ECO:0000256" key="2">
    <source>
        <dbReference type="ARBA" id="ARBA00023015"/>
    </source>
</evidence>
<keyword evidence="6" id="KW-0539">Nucleus</keyword>
<comment type="function">
    <text evidence="1">Putative transcription factor.</text>
</comment>
<evidence type="ECO:0000313" key="10">
    <source>
        <dbReference type="Proteomes" id="UP000685013"/>
    </source>
</evidence>
<keyword evidence="5" id="KW-0804">Transcription</keyword>
<dbReference type="AlphaFoldDB" id="A0AAV6MSK7"/>
<evidence type="ECO:0000256" key="6">
    <source>
        <dbReference type="ARBA" id="ARBA00023242"/>
    </source>
</evidence>
<sequence length="408" mass="46966">MPDHQLPQTLTIPFTKNPRRRFRRRRRRKNPTKHRRAHMAIDPRNTMGAFEPDQDPYDSSINANILNFANDQNPTLDDLQSTAEQPVAAARDSHGGRTSAFQNMGMVELLTHFSFGGQYDSEAGPSNAGEAASNFEEDDDIQIPSEVESKLLAIWPVTPVPFLCSCCQVLREFLHSNGVNSRKLEIHGRLGMICHAILEHKPIVNVDNISPQYQMFDFCDKSFEEIKQFLLQYCLKQILEDYNMIPDPMSNFYDALCVGIDWFENLNTTDAFFQQSPDNSEDEDMDQPVREFQNDTPEPQGQPSRRPSLAAQRQRTGRMTVNDVWEYLHLPISEASKKLNVCNTVLKKICRRSGLSRWPYRKIRSYERRIAALKTTINSSYGDTRTRAEAEIQRVQKELSDFCARIRI</sequence>
<feature type="compositionally biased region" description="Polar residues" evidence="7">
    <location>
        <begin position="294"/>
        <end position="316"/>
    </location>
</feature>
<gene>
    <name evidence="9" type="primary">NLP6</name>
    <name evidence="9" type="ORF">SDJN03_18497</name>
</gene>
<feature type="domain" description="RWP-RK" evidence="8">
    <location>
        <begin position="306"/>
        <end position="386"/>
    </location>
</feature>
<dbReference type="GO" id="GO:0003700">
    <property type="term" value="F:DNA-binding transcription factor activity"/>
    <property type="evidence" value="ECO:0007669"/>
    <property type="project" value="InterPro"/>
</dbReference>
<dbReference type="InterPro" id="IPR003035">
    <property type="entry name" value="RWP-RK_dom"/>
</dbReference>
<feature type="region of interest" description="Disordered" evidence="7">
    <location>
        <begin position="1"/>
        <end position="36"/>
    </location>
</feature>
<evidence type="ECO:0000256" key="7">
    <source>
        <dbReference type="SAM" id="MobiDB-lite"/>
    </source>
</evidence>
<dbReference type="PANTHER" id="PTHR46373:SF5">
    <property type="entry name" value="RWP-RK DOMAIN PROTEIN"/>
    <property type="match status" value="1"/>
</dbReference>
<feature type="non-terminal residue" evidence="9">
    <location>
        <position position="1"/>
    </location>
</feature>
<dbReference type="Proteomes" id="UP000685013">
    <property type="component" value="Chromosome 12"/>
</dbReference>
<keyword evidence="10" id="KW-1185">Reference proteome</keyword>
<proteinExistence type="predicted"/>
<dbReference type="PANTHER" id="PTHR46373">
    <property type="entry name" value="PROTEIN RKD4"/>
    <property type="match status" value="1"/>
</dbReference>
<keyword evidence="3" id="KW-0175">Coiled coil</keyword>
<dbReference type="InterPro" id="IPR044607">
    <property type="entry name" value="RKD-like"/>
</dbReference>
<evidence type="ECO:0000313" key="9">
    <source>
        <dbReference type="EMBL" id="KAG6585764.1"/>
    </source>
</evidence>
<evidence type="ECO:0000256" key="5">
    <source>
        <dbReference type="ARBA" id="ARBA00023163"/>
    </source>
</evidence>
<dbReference type="GO" id="GO:0003677">
    <property type="term" value="F:DNA binding"/>
    <property type="evidence" value="ECO:0007669"/>
    <property type="project" value="UniProtKB-KW"/>
</dbReference>
<keyword evidence="2" id="KW-0805">Transcription regulation</keyword>
<keyword evidence="4" id="KW-0238">DNA-binding</keyword>
<reference evidence="9 10" key="1">
    <citation type="journal article" date="2021" name="Hortic Res">
        <title>The domestication of Cucurbita argyrosperma as revealed by the genome of its wild relative.</title>
        <authorList>
            <person name="Barrera-Redondo J."/>
            <person name="Sanchez-de la Vega G."/>
            <person name="Aguirre-Liguori J.A."/>
            <person name="Castellanos-Morales G."/>
            <person name="Gutierrez-Guerrero Y.T."/>
            <person name="Aguirre-Dugua X."/>
            <person name="Aguirre-Planter E."/>
            <person name="Tenaillon M.I."/>
            <person name="Lira-Saade R."/>
            <person name="Eguiarte L.E."/>
        </authorList>
    </citation>
    <scope>NUCLEOTIDE SEQUENCE [LARGE SCALE GENOMIC DNA]</scope>
    <source>
        <strain evidence="9">JBR-2021</strain>
    </source>
</reference>
<evidence type="ECO:0000256" key="3">
    <source>
        <dbReference type="ARBA" id="ARBA00023054"/>
    </source>
</evidence>
<feature type="compositionally biased region" description="Polar residues" evidence="7">
    <location>
        <begin position="1"/>
        <end position="12"/>
    </location>
</feature>
<accession>A0AAV6MSK7</accession>
<name>A0AAV6MSK7_9ROSI</name>
<dbReference type="Pfam" id="PF02042">
    <property type="entry name" value="RWP-RK"/>
    <property type="match status" value="1"/>
</dbReference>
<evidence type="ECO:0000256" key="4">
    <source>
        <dbReference type="ARBA" id="ARBA00023125"/>
    </source>
</evidence>